<reference evidence="1" key="1">
    <citation type="submission" date="2018-10" db="EMBL/GenBank/DDBJ databases">
        <title>Hidden diversity of soil giant viruses.</title>
        <authorList>
            <person name="Schulz F."/>
            <person name="Alteio L."/>
            <person name="Goudeau D."/>
            <person name="Ryan E.M."/>
            <person name="Malmstrom R.R."/>
            <person name="Blanchard J."/>
            <person name="Woyke T."/>
        </authorList>
    </citation>
    <scope>NUCLEOTIDE SEQUENCE</scope>
    <source>
        <strain evidence="1">SAV1</strain>
    </source>
</reference>
<proteinExistence type="predicted"/>
<gene>
    <name evidence="1" type="ORF">Satyrvirus11_20</name>
</gene>
<protein>
    <submittedName>
        <fullName evidence="1">Uncharacterized protein</fullName>
    </submittedName>
</protein>
<organism evidence="1">
    <name type="scientific">Satyrvirus sp</name>
    <dbReference type="NCBI Taxonomy" id="2487771"/>
    <lineage>
        <taxon>Viruses</taxon>
        <taxon>Varidnaviria</taxon>
        <taxon>Bamfordvirae</taxon>
        <taxon>Nucleocytoviricota</taxon>
        <taxon>Megaviricetes</taxon>
        <taxon>Imitervirales</taxon>
        <taxon>Mimiviridae</taxon>
        <taxon>Megamimivirinae</taxon>
    </lineage>
</organism>
<dbReference type="EMBL" id="MK072447">
    <property type="protein sequence ID" value="AYV85338.1"/>
    <property type="molecule type" value="Genomic_DNA"/>
</dbReference>
<sequence length="159" mass="19582">MNRLLIKNFRIIRLNSSVKRYFCQNDRLKSSIDDLKSLKPCIEDFRKFDKKADNNVRFCDLLNVINELQYNLMLIFKKSGHDRRIEDEIEYYYKILQNNKIILFGENKHLENPEIENWKLKMKKEREDNKDNPYYVDKEFIISLREKDKDRDKPIFLYF</sequence>
<name>A0A3G5ADY9_9VIRU</name>
<accession>A0A3G5ADY9</accession>
<evidence type="ECO:0000313" key="1">
    <source>
        <dbReference type="EMBL" id="AYV85338.1"/>
    </source>
</evidence>